<dbReference type="EMBL" id="KV878216">
    <property type="protein sequence ID" value="OJJ30901.1"/>
    <property type="molecule type" value="Genomic_DNA"/>
</dbReference>
<dbReference type="Gene3D" id="1.25.40.20">
    <property type="entry name" value="Ankyrin repeat-containing domain"/>
    <property type="match status" value="3"/>
</dbReference>
<keyword evidence="1" id="KW-0677">Repeat</keyword>
<dbReference type="SMART" id="SM00248">
    <property type="entry name" value="ANK"/>
    <property type="match status" value="8"/>
</dbReference>
<dbReference type="STRING" id="1073089.A0A1L9R7L1"/>
<organism evidence="4 5">
    <name type="scientific">Aspergillus wentii DTO 134E9</name>
    <dbReference type="NCBI Taxonomy" id="1073089"/>
    <lineage>
        <taxon>Eukaryota</taxon>
        <taxon>Fungi</taxon>
        <taxon>Dikarya</taxon>
        <taxon>Ascomycota</taxon>
        <taxon>Pezizomycotina</taxon>
        <taxon>Eurotiomycetes</taxon>
        <taxon>Eurotiomycetidae</taxon>
        <taxon>Eurotiales</taxon>
        <taxon>Aspergillaceae</taxon>
        <taxon>Aspergillus</taxon>
        <taxon>Aspergillus subgen. Cremei</taxon>
    </lineage>
</organism>
<dbReference type="PRINTS" id="PR01415">
    <property type="entry name" value="ANKYRIN"/>
</dbReference>
<feature type="repeat" description="ANK" evidence="3">
    <location>
        <begin position="51"/>
        <end position="83"/>
    </location>
</feature>
<accession>A0A1L9R7L1</accession>
<keyword evidence="2 3" id="KW-0040">ANK repeat</keyword>
<feature type="repeat" description="ANK" evidence="3">
    <location>
        <begin position="221"/>
        <end position="250"/>
    </location>
</feature>
<dbReference type="Pfam" id="PF12796">
    <property type="entry name" value="Ank_2"/>
    <property type="match status" value="3"/>
</dbReference>
<evidence type="ECO:0000313" key="4">
    <source>
        <dbReference type="EMBL" id="OJJ30901.1"/>
    </source>
</evidence>
<proteinExistence type="predicted"/>
<dbReference type="PANTHER" id="PTHR24198">
    <property type="entry name" value="ANKYRIN REPEAT AND PROTEIN KINASE DOMAIN-CONTAINING PROTEIN"/>
    <property type="match status" value="1"/>
</dbReference>
<evidence type="ECO:0000313" key="5">
    <source>
        <dbReference type="Proteomes" id="UP000184383"/>
    </source>
</evidence>
<evidence type="ECO:0000256" key="1">
    <source>
        <dbReference type="ARBA" id="ARBA00022737"/>
    </source>
</evidence>
<reference evidence="5" key="1">
    <citation type="journal article" date="2017" name="Genome Biol.">
        <title>Comparative genomics reveals high biological diversity and specific adaptations in the industrially and medically important fungal genus Aspergillus.</title>
        <authorList>
            <person name="de Vries R.P."/>
            <person name="Riley R."/>
            <person name="Wiebenga A."/>
            <person name="Aguilar-Osorio G."/>
            <person name="Amillis S."/>
            <person name="Uchima C.A."/>
            <person name="Anderluh G."/>
            <person name="Asadollahi M."/>
            <person name="Askin M."/>
            <person name="Barry K."/>
            <person name="Battaglia E."/>
            <person name="Bayram O."/>
            <person name="Benocci T."/>
            <person name="Braus-Stromeyer S.A."/>
            <person name="Caldana C."/>
            <person name="Canovas D."/>
            <person name="Cerqueira G.C."/>
            <person name="Chen F."/>
            <person name="Chen W."/>
            <person name="Choi C."/>
            <person name="Clum A."/>
            <person name="Dos Santos R.A."/>
            <person name="Damasio A.R."/>
            <person name="Diallinas G."/>
            <person name="Emri T."/>
            <person name="Fekete E."/>
            <person name="Flipphi M."/>
            <person name="Freyberg S."/>
            <person name="Gallo A."/>
            <person name="Gournas C."/>
            <person name="Habgood R."/>
            <person name="Hainaut M."/>
            <person name="Harispe M.L."/>
            <person name="Henrissat B."/>
            <person name="Hilden K.S."/>
            <person name="Hope R."/>
            <person name="Hossain A."/>
            <person name="Karabika E."/>
            <person name="Karaffa L."/>
            <person name="Karanyi Z."/>
            <person name="Krasevec N."/>
            <person name="Kuo A."/>
            <person name="Kusch H."/>
            <person name="LaButti K."/>
            <person name="Lagendijk E.L."/>
            <person name="Lapidus A."/>
            <person name="Levasseur A."/>
            <person name="Lindquist E."/>
            <person name="Lipzen A."/>
            <person name="Logrieco A.F."/>
            <person name="MacCabe A."/>
            <person name="Maekelae M.R."/>
            <person name="Malavazi I."/>
            <person name="Melin P."/>
            <person name="Meyer V."/>
            <person name="Mielnichuk N."/>
            <person name="Miskei M."/>
            <person name="Molnar A.P."/>
            <person name="Mule G."/>
            <person name="Ngan C.Y."/>
            <person name="Orejas M."/>
            <person name="Orosz E."/>
            <person name="Ouedraogo J.P."/>
            <person name="Overkamp K.M."/>
            <person name="Park H.-S."/>
            <person name="Perrone G."/>
            <person name="Piumi F."/>
            <person name="Punt P.J."/>
            <person name="Ram A.F."/>
            <person name="Ramon A."/>
            <person name="Rauscher S."/>
            <person name="Record E."/>
            <person name="Riano-Pachon D.M."/>
            <person name="Robert V."/>
            <person name="Roehrig J."/>
            <person name="Ruller R."/>
            <person name="Salamov A."/>
            <person name="Salih N.S."/>
            <person name="Samson R.A."/>
            <person name="Sandor E."/>
            <person name="Sanguinetti M."/>
            <person name="Schuetze T."/>
            <person name="Sepcic K."/>
            <person name="Shelest E."/>
            <person name="Sherlock G."/>
            <person name="Sophianopoulou V."/>
            <person name="Squina F.M."/>
            <person name="Sun H."/>
            <person name="Susca A."/>
            <person name="Todd R.B."/>
            <person name="Tsang A."/>
            <person name="Unkles S.E."/>
            <person name="van de Wiele N."/>
            <person name="van Rossen-Uffink D."/>
            <person name="Oliveira J.V."/>
            <person name="Vesth T.C."/>
            <person name="Visser J."/>
            <person name="Yu J.-H."/>
            <person name="Zhou M."/>
            <person name="Andersen M.R."/>
            <person name="Archer D.B."/>
            <person name="Baker S.E."/>
            <person name="Benoit I."/>
            <person name="Brakhage A.A."/>
            <person name="Braus G.H."/>
            <person name="Fischer R."/>
            <person name="Frisvad J.C."/>
            <person name="Goldman G.H."/>
            <person name="Houbraken J."/>
            <person name="Oakley B."/>
            <person name="Pocsi I."/>
            <person name="Scazzocchio C."/>
            <person name="Seiboth B."/>
            <person name="vanKuyk P.A."/>
            <person name="Wortman J."/>
            <person name="Dyer P.S."/>
            <person name="Grigoriev I.V."/>
        </authorList>
    </citation>
    <scope>NUCLEOTIDE SEQUENCE [LARGE SCALE GENOMIC DNA]</scope>
    <source>
        <strain evidence="5">DTO 134E9</strain>
    </source>
</reference>
<gene>
    <name evidence="4" type="ORF">ASPWEDRAFT_176003</name>
</gene>
<dbReference type="InterPro" id="IPR036770">
    <property type="entry name" value="Ankyrin_rpt-contain_sf"/>
</dbReference>
<dbReference type="GeneID" id="63747292"/>
<protein>
    <submittedName>
        <fullName evidence="4">Uncharacterized protein</fullName>
    </submittedName>
</protein>
<dbReference type="InterPro" id="IPR002110">
    <property type="entry name" value="Ankyrin_rpt"/>
</dbReference>
<keyword evidence="5" id="KW-1185">Reference proteome</keyword>
<sequence>MARDDCWLDAKSPKSGDGRSVLSHAAECGQEDIVKIILQETEIGRDFEDEMSRTPLSRAAENGHDTIVEMLLASGADIDSRDDKRYGLSPLWYAIRTGRKSTFSLLVKHHATVKPTVKNEIAYFTLPSAEDVGSDFTELLLLHGIAFRPYDVSNESIPSVATENGDWDSADSLITHEIDVKSKYLCGRSWLAEAAERGDEILVRKLLSYNPDTESDEFYVSPIYKAVKNGYGKIVELLLDHGALPDLSNHYWRGLDNLLFLAAREGHTNVVRQLLSYGADPDGPIEEGESLIYQGAENGWGDIAHLLLSHDADPNLESSYGNTALFATKGKEMAKILLQYGADPNIQSSKGASAGEVLRENGIFIEEIHKEASVNGK</sequence>
<dbReference type="PANTHER" id="PTHR24198:SF165">
    <property type="entry name" value="ANKYRIN REPEAT-CONTAINING PROTEIN-RELATED"/>
    <property type="match status" value="1"/>
</dbReference>
<dbReference type="Proteomes" id="UP000184383">
    <property type="component" value="Unassembled WGS sequence"/>
</dbReference>
<evidence type="ECO:0000256" key="2">
    <source>
        <dbReference type="ARBA" id="ARBA00023043"/>
    </source>
</evidence>
<name>A0A1L9R7L1_ASPWE</name>
<dbReference type="OrthoDB" id="4505836at2759"/>
<evidence type="ECO:0000256" key="3">
    <source>
        <dbReference type="PROSITE-ProRule" id="PRU00023"/>
    </source>
</evidence>
<dbReference type="VEuPathDB" id="FungiDB:ASPWEDRAFT_176003"/>
<dbReference type="RefSeq" id="XP_040684578.1">
    <property type="nucleotide sequence ID" value="XM_040831444.1"/>
</dbReference>
<dbReference type="PROSITE" id="PS50088">
    <property type="entry name" value="ANK_REPEAT"/>
    <property type="match status" value="2"/>
</dbReference>
<dbReference type="PROSITE" id="PS50297">
    <property type="entry name" value="ANK_REP_REGION"/>
    <property type="match status" value="1"/>
</dbReference>
<dbReference type="AlphaFoldDB" id="A0A1L9R7L1"/>
<dbReference type="SUPFAM" id="SSF48403">
    <property type="entry name" value="Ankyrin repeat"/>
    <property type="match status" value="1"/>
</dbReference>